<keyword evidence="2" id="KW-1185">Reference proteome</keyword>
<evidence type="ECO:0000313" key="1">
    <source>
        <dbReference type="EMBL" id="MFD1264757.1"/>
    </source>
</evidence>
<sequence>MSLTRRRLVLTSAAYVLLSGCRSTPPPAPKPTTPEQARYLESRERMLKRFGRPGFELVVDAMDGQEFLGVEFFPEHAKYPFYQRGGQRLQTQGKRMLSQPVPERVRVVWRDSSAREFVQGVGGRYAGNIIGDEIIEVGSRIPQALIDDLKRDPRGNLRLKFRMNEQGTLFGWDIERRPGFDPKKRDEYGEAVYVAPVHSFAGGDFREAKILDGKPVRKGWYIDKRTGRKIETDY</sequence>
<accession>A0ABW3WIH0</accession>
<dbReference type="PROSITE" id="PS51257">
    <property type="entry name" value="PROKAR_LIPOPROTEIN"/>
    <property type="match status" value="1"/>
</dbReference>
<organism evidence="1 2">
    <name type="scientific">Thauera mechernichensis</name>
    <dbReference type="NCBI Taxonomy" id="82788"/>
    <lineage>
        <taxon>Bacteria</taxon>
        <taxon>Pseudomonadati</taxon>
        <taxon>Pseudomonadota</taxon>
        <taxon>Betaproteobacteria</taxon>
        <taxon>Rhodocyclales</taxon>
        <taxon>Zoogloeaceae</taxon>
        <taxon>Thauera</taxon>
    </lineage>
</organism>
<dbReference type="Proteomes" id="UP001597158">
    <property type="component" value="Unassembled WGS sequence"/>
</dbReference>
<comment type="caution">
    <text evidence="1">The sequence shown here is derived from an EMBL/GenBank/DDBJ whole genome shotgun (WGS) entry which is preliminary data.</text>
</comment>
<dbReference type="EMBL" id="JBHTMC010000026">
    <property type="protein sequence ID" value="MFD1264757.1"/>
    <property type="molecule type" value="Genomic_DNA"/>
</dbReference>
<proteinExistence type="predicted"/>
<name>A0ABW3WIH0_9RHOO</name>
<dbReference type="RefSeq" id="WP_277832054.1">
    <property type="nucleotide sequence ID" value="NZ_JARQZE010000004.1"/>
</dbReference>
<reference evidence="2" key="1">
    <citation type="journal article" date="2019" name="Int. J. Syst. Evol. Microbiol.">
        <title>The Global Catalogue of Microorganisms (GCM) 10K type strain sequencing project: providing services to taxonomists for standard genome sequencing and annotation.</title>
        <authorList>
            <consortium name="The Broad Institute Genomics Platform"/>
            <consortium name="The Broad Institute Genome Sequencing Center for Infectious Disease"/>
            <person name="Wu L."/>
            <person name="Ma J."/>
        </authorList>
    </citation>
    <scope>NUCLEOTIDE SEQUENCE [LARGE SCALE GENOMIC DNA]</scope>
    <source>
        <strain evidence="2">CCUG 48884</strain>
    </source>
</reference>
<gene>
    <name evidence="1" type="ORF">ACFQ4M_14335</name>
</gene>
<evidence type="ECO:0000313" key="2">
    <source>
        <dbReference type="Proteomes" id="UP001597158"/>
    </source>
</evidence>
<protein>
    <submittedName>
        <fullName evidence="1">Uncharacterized protein</fullName>
    </submittedName>
</protein>